<proteinExistence type="predicted"/>
<dbReference type="Proteomes" id="UP001056120">
    <property type="component" value="Linkage Group LG06"/>
</dbReference>
<sequence>MNSKQEPSIKRQGFLDVIFSWSLSDILNNHLYKFQVEEVPLTFSSTTHFMNSFINLLLEETRADLSSHLAGISQAPASPISRLQRIETDSQKGLLYHDMTLDGTKYDPRVGDLIAMTQVKPKCIDDLAQTNSFFLTACVTKRIGRRPMAVQIMSSHLIESNPFEIKDRPKGFVVYLTNLTTNLRTWQALTQAANLNVIERTLSFTSSIYRFEHYMTDELQKQKIETLVVPSLEHLALSMEEDLGQFQGPAIIVTLRWHHCGANGLSGGSRTGTSERSKHTPPRKFSACASHTEISSVDEFIGSGLLYARANTWCHSGFDAGSPGEAEDTNADDGEENVGGEFLQIEGFCGSVARDCDKCCIDEEKGLIDLKLRQYFDSFKLNSSQEAAVLSCLAAKNCFHENSCIKLIWGPPGTGKTKTVASLLFVLLREKHRTLTCAPTNIAVVGVAKRLLCLLSDHGLGCDTYGYGDIVLFGNKERMKINVDMKSFSMCFLTTDLLFLGTLYGGGKPKEELDKNNSTKNMVEVAVIAQIVANLFKADIANLNVRKLVLSLLVKFASGWRQLKKSKSNSYNDTRAMFNMLEIYNVDGHLHLVWSVDIVYENSLCVQVLKFWYLLSLSHIQQCAKRLESAFGNYTYEMISRCQTKRFERNLTFPMTWPIDSAHDPTLVLTSELSKLSLNNQTRSG</sequence>
<dbReference type="EMBL" id="CM042023">
    <property type="protein sequence ID" value="KAI3813722.1"/>
    <property type="molecule type" value="Genomic_DNA"/>
</dbReference>
<evidence type="ECO:0000313" key="2">
    <source>
        <dbReference type="Proteomes" id="UP001056120"/>
    </source>
</evidence>
<accession>A0ACB9J0U8</accession>
<organism evidence="1 2">
    <name type="scientific">Smallanthus sonchifolius</name>
    <dbReference type="NCBI Taxonomy" id="185202"/>
    <lineage>
        <taxon>Eukaryota</taxon>
        <taxon>Viridiplantae</taxon>
        <taxon>Streptophyta</taxon>
        <taxon>Embryophyta</taxon>
        <taxon>Tracheophyta</taxon>
        <taxon>Spermatophyta</taxon>
        <taxon>Magnoliopsida</taxon>
        <taxon>eudicotyledons</taxon>
        <taxon>Gunneridae</taxon>
        <taxon>Pentapetalae</taxon>
        <taxon>asterids</taxon>
        <taxon>campanulids</taxon>
        <taxon>Asterales</taxon>
        <taxon>Asteraceae</taxon>
        <taxon>Asteroideae</taxon>
        <taxon>Heliantheae alliance</taxon>
        <taxon>Millerieae</taxon>
        <taxon>Smallanthus</taxon>
    </lineage>
</organism>
<reference evidence="2" key="1">
    <citation type="journal article" date="2022" name="Mol. Ecol. Resour.">
        <title>The genomes of chicory, endive, great burdock and yacon provide insights into Asteraceae palaeo-polyploidization history and plant inulin production.</title>
        <authorList>
            <person name="Fan W."/>
            <person name="Wang S."/>
            <person name="Wang H."/>
            <person name="Wang A."/>
            <person name="Jiang F."/>
            <person name="Liu H."/>
            <person name="Zhao H."/>
            <person name="Xu D."/>
            <person name="Zhang Y."/>
        </authorList>
    </citation>
    <scope>NUCLEOTIDE SEQUENCE [LARGE SCALE GENOMIC DNA]</scope>
    <source>
        <strain evidence="2">cv. Yunnan</strain>
    </source>
</reference>
<keyword evidence="2" id="KW-1185">Reference proteome</keyword>
<name>A0ACB9J0U8_9ASTR</name>
<comment type="caution">
    <text evidence="1">The sequence shown here is derived from an EMBL/GenBank/DDBJ whole genome shotgun (WGS) entry which is preliminary data.</text>
</comment>
<protein>
    <submittedName>
        <fullName evidence="1">Uncharacterized protein</fullName>
    </submittedName>
</protein>
<evidence type="ECO:0000313" key="1">
    <source>
        <dbReference type="EMBL" id="KAI3813722.1"/>
    </source>
</evidence>
<gene>
    <name evidence="1" type="ORF">L1987_18453</name>
</gene>
<reference evidence="1 2" key="2">
    <citation type="journal article" date="2022" name="Mol. Ecol. Resour.">
        <title>The genomes of chicory, endive, great burdock and yacon provide insights into Asteraceae paleo-polyploidization history and plant inulin production.</title>
        <authorList>
            <person name="Fan W."/>
            <person name="Wang S."/>
            <person name="Wang H."/>
            <person name="Wang A."/>
            <person name="Jiang F."/>
            <person name="Liu H."/>
            <person name="Zhao H."/>
            <person name="Xu D."/>
            <person name="Zhang Y."/>
        </authorList>
    </citation>
    <scope>NUCLEOTIDE SEQUENCE [LARGE SCALE GENOMIC DNA]</scope>
    <source>
        <strain evidence="2">cv. Yunnan</strain>
        <tissue evidence="1">Leaves</tissue>
    </source>
</reference>